<feature type="chain" id="PRO_5036498845" description="Cupredoxin" evidence="1">
    <location>
        <begin position="26"/>
        <end position="117"/>
    </location>
</feature>
<comment type="caution">
    <text evidence="2">The sequence shown here is derived from an EMBL/GenBank/DDBJ whole genome shotgun (WGS) entry which is preliminary data.</text>
</comment>
<dbReference type="EMBL" id="PNBA02000008">
    <property type="protein sequence ID" value="KAG6414998.1"/>
    <property type="molecule type" value="Genomic_DNA"/>
</dbReference>
<evidence type="ECO:0000313" key="2">
    <source>
        <dbReference type="EMBL" id="KAG6414998.1"/>
    </source>
</evidence>
<reference evidence="2" key="2">
    <citation type="submission" date="2020-08" db="EMBL/GenBank/DDBJ databases">
        <title>Plant Genome Project.</title>
        <authorList>
            <person name="Zhang R.-G."/>
        </authorList>
    </citation>
    <scope>NUCLEOTIDE SEQUENCE</scope>
    <source>
        <strain evidence="2">Huo1</strain>
        <tissue evidence="2">Leaf</tissue>
    </source>
</reference>
<dbReference type="PANTHER" id="PTHR34052">
    <property type="entry name" value="GLYCINE-RICH PROTEIN-LIKE"/>
    <property type="match status" value="1"/>
</dbReference>
<proteinExistence type="predicted"/>
<organism evidence="2">
    <name type="scientific">Salvia splendens</name>
    <name type="common">Scarlet sage</name>
    <dbReference type="NCBI Taxonomy" id="180675"/>
    <lineage>
        <taxon>Eukaryota</taxon>
        <taxon>Viridiplantae</taxon>
        <taxon>Streptophyta</taxon>
        <taxon>Embryophyta</taxon>
        <taxon>Tracheophyta</taxon>
        <taxon>Spermatophyta</taxon>
        <taxon>Magnoliopsida</taxon>
        <taxon>eudicotyledons</taxon>
        <taxon>Gunneridae</taxon>
        <taxon>Pentapetalae</taxon>
        <taxon>asterids</taxon>
        <taxon>lamiids</taxon>
        <taxon>Lamiales</taxon>
        <taxon>Lamiaceae</taxon>
        <taxon>Nepetoideae</taxon>
        <taxon>Mentheae</taxon>
        <taxon>Salviinae</taxon>
        <taxon>Salvia</taxon>
        <taxon>Salvia subgen. Calosphace</taxon>
        <taxon>core Calosphace</taxon>
    </lineage>
</organism>
<keyword evidence="3" id="KW-1185">Reference proteome</keyword>
<dbReference type="InterPro" id="IPR008972">
    <property type="entry name" value="Cupredoxin"/>
</dbReference>
<evidence type="ECO:0000313" key="3">
    <source>
        <dbReference type="Proteomes" id="UP000298416"/>
    </source>
</evidence>
<dbReference type="Proteomes" id="UP000298416">
    <property type="component" value="Unassembled WGS sequence"/>
</dbReference>
<name>A0A8X8XJW7_SALSN</name>
<reference evidence="2" key="1">
    <citation type="submission" date="2018-01" db="EMBL/GenBank/DDBJ databases">
        <authorList>
            <person name="Mao J.F."/>
        </authorList>
    </citation>
    <scope>NUCLEOTIDE SEQUENCE</scope>
    <source>
        <strain evidence="2">Huo1</strain>
        <tissue evidence="2">Leaf</tissue>
    </source>
</reference>
<dbReference type="Gene3D" id="2.60.40.420">
    <property type="entry name" value="Cupredoxins - blue copper proteins"/>
    <property type="match status" value="1"/>
</dbReference>
<dbReference type="AlphaFoldDB" id="A0A8X8XJW7"/>
<gene>
    <name evidence="2" type="ORF">SASPL_122397</name>
</gene>
<accession>A0A8X8XJW7</accession>
<evidence type="ECO:0000256" key="1">
    <source>
        <dbReference type="SAM" id="SignalP"/>
    </source>
</evidence>
<keyword evidence="1" id="KW-0732">Signal</keyword>
<feature type="signal peptide" evidence="1">
    <location>
        <begin position="1"/>
        <end position="25"/>
    </location>
</feature>
<dbReference type="PANTHER" id="PTHR34052:SF1">
    <property type="entry name" value="OS06G0216700 PROTEIN"/>
    <property type="match status" value="1"/>
</dbReference>
<dbReference type="SUPFAM" id="SSF49503">
    <property type="entry name" value="Cupredoxins"/>
    <property type="match status" value="1"/>
</dbReference>
<evidence type="ECO:0008006" key="4">
    <source>
        <dbReference type="Google" id="ProtNLM"/>
    </source>
</evidence>
<protein>
    <recommendedName>
        <fullName evidence="4">Cupredoxin</fullName>
    </recommendedName>
</protein>
<sequence>MAAKCSVLVLVLVLVSTSMLRIADANKNWGAVFKYDPPNDTTFPHSVYLLRDFRSFQNCDLRRAKKIGDVNEGGGGGFLFVLKRWQPYYFACGQRDGIHCKVGLMKFAVWPLIRSFY</sequence>